<protein>
    <submittedName>
        <fullName evidence="4">Heme-binding protein A</fullName>
    </submittedName>
</protein>
<dbReference type="Gene3D" id="3.40.190.10">
    <property type="entry name" value="Periplasmic binding protein-like II"/>
    <property type="match status" value="1"/>
</dbReference>
<reference evidence="5" key="1">
    <citation type="submission" date="2018-08" db="EMBL/GenBank/DDBJ databases">
        <authorList>
            <person name="Rodrigo-Torres L."/>
            <person name="Arahal R. D."/>
            <person name="Lucena T."/>
        </authorList>
    </citation>
    <scope>NUCLEOTIDE SEQUENCE [LARGE SCALE GENOMIC DNA]</scope>
    <source>
        <strain evidence="5">CECT 7235</strain>
    </source>
</reference>
<dbReference type="GO" id="GO:1904680">
    <property type="term" value="F:peptide transmembrane transporter activity"/>
    <property type="evidence" value="ECO:0007669"/>
    <property type="project" value="TreeGrafter"/>
</dbReference>
<dbReference type="RefSeq" id="WP_121094808.1">
    <property type="nucleotide sequence ID" value="NZ_UIHC01000014.1"/>
</dbReference>
<dbReference type="OrthoDB" id="9803988at2"/>
<dbReference type="PANTHER" id="PTHR30290">
    <property type="entry name" value="PERIPLASMIC BINDING COMPONENT OF ABC TRANSPORTER"/>
    <property type="match status" value="1"/>
</dbReference>
<evidence type="ECO:0000313" key="5">
    <source>
        <dbReference type="Proteomes" id="UP000272908"/>
    </source>
</evidence>
<evidence type="ECO:0000259" key="3">
    <source>
        <dbReference type="Pfam" id="PF00496"/>
    </source>
</evidence>
<proteinExistence type="inferred from homology"/>
<name>A0A3B0MR04_9RHOB</name>
<dbReference type="EMBL" id="UIHC01000014">
    <property type="protein sequence ID" value="SUZ32049.1"/>
    <property type="molecule type" value="Genomic_DNA"/>
</dbReference>
<dbReference type="GO" id="GO:0015833">
    <property type="term" value="P:peptide transport"/>
    <property type="evidence" value="ECO:0007669"/>
    <property type="project" value="TreeGrafter"/>
</dbReference>
<dbReference type="Proteomes" id="UP000272908">
    <property type="component" value="Unassembled WGS sequence"/>
</dbReference>
<comment type="similarity">
    <text evidence="2">Belongs to the bacterial solute-binding protein 5 family.</text>
</comment>
<dbReference type="GO" id="GO:0043190">
    <property type="term" value="C:ATP-binding cassette (ABC) transporter complex"/>
    <property type="evidence" value="ECO:0007669"/>
    <property type="project" value="InterPro"/>
</dbReference>
<dbReference type="AlphaFoldDB" id="A0A3B0MR04"/>
<dbReference type="SUPFAM" id="SSF53850">
    <property type="entry name" value="Periplasmic binding protein-like II"/>
    <property type="match status" value="1"/>
</dbReference>
<dbReference type="InterPro" id="IPR006311">
    <property type="entry name" value="TAT_signal"/>
</dbReference>
<gene>
    <name evidence="4" type="primary">hbpA_2</name>
    <name evidence="4" type="ORF">ROE7235_01800</name>
</gene>
<evidence type="ECO:0000256" key="1">
    <source>
        <dbReference type="ARBA" id="ARBA00004418"/>
    </source>
</evidence>
<dbReference type="PROSITE" id="PS51318">
    <property type="entry name" value="TAT"/>
    <property type="match status" value="1"/>
</dbReference>
<dbReference type="InterPro" id="IPR000914">
    <property type="entry name" value="SBP_5_dom"/>
</dbReference>
<evidence type="ECO:0000256" key="2">
    <source>
        <dbReference type="ARBA" id="ARBA00005695"/>
    </source>
</evidence>
<accession>A0A3B0MR04</accession>
<dbReference type="InterPro" id="IPR039424">
    <property type="entry name" value="SBP_5"/>
</dbReference>
<feature type="domain" description="Solute-binding protein family 5" evidence="3">
    <location>
        <begin position="105"/>
        <end position="446"/>
    </location>
</feature>
<dbReference type="Gene3D" id="3.10.105.10">
    <property type="entry name" value="Dipeptide-binding Protein, Domain 3"/>
    <property type="match status" value="1"/>
</dbReference>
<organism evidence="4 5">
    <name type="scientific">Roseinatronobacter ekhonensis</name>
    <dbReference type="NCBI Taxonomy" id="254356"/>
    <lineage>
        <taxon>Bacteria</taxon>
        <taxon>Pseudomonadati</taxon>
        <taxon>Pseudomonadota</taxon>
        <taxon>Alphaproteobacteria</taxon>
        <taxon>Rhodobacterales</taxon>
        <taxon>Paracoccaceae</taxon>
        <taxon>Roseinatronobacter</taxon>
    </lineage>
</organism>
<dbReference type="PIRSF" id="PIRSF002741">
    <property type="entry name" value="MppA"/>
    <property type="match status" value="1"/>
</dbReference>
<comment type="subcellular location">
    <subcellularLocation>
        <location evidence="1">Periplasm</location>
    </subcellularLocation>
</comment>
<keyword evidence="5" id="KW-1185">Reference proteome</keyword>
<dbReference type="CDD" id="cd08503">
    <property type="entry name" value="PBP2_NikA_DppA_OppA_like_17"/>
    <property type="match status" value="1"/>
</dbReference>
<evidence type="ECO:0000313" key="4">
    <source>
        <dbReference type="EMBL" id="SUZ32049.1"/>
    </source>
</evidence>
<sequence length="543" mass="59769">MTKDSSNGLHQGVRGYARECKDGKLSRREFLTRATALGVAAPAAYGLLGLAAPQATAQTAQMGGSMRIQMAIKAQRDPRTWDWSELSNVCRGWLEYLVSYERDGTVQPVLLESWEANADATAYTLKIRPGVTWNNGDPFTASDVAHNIERWCDASVEGNSMAGRMSALSEDGKLRDGAVEVVDDLTVQLNLSRPDIAIIVNMTDYPAAVVHPSFTGDDPIAEPIGTGPYRPVSYDTGIGAVIERNPDHTWWNEGNGAYLDRVEFIDLGTDPAAWIAAAEGGEIDLTYQTTGDFIDIFEAIGMPSSQAITANTLAVRFNQESAPYDNVNVRRALQMAVNNALVLELGYNELGVVAENHHVCPIHPEYAELPAPTVDPARAAEMIAEAGLADHEFELISIDDTWQAASCDSVAAQIRGAGINIKRTILPGATFWNDWLNYPFSSTEWAHRPLGVQVLDLAYRSGVAWNESAFSDSEFDTLLDQASGITNADERRDVMKRLQEIMQEEGVAIIPFWRSIYRNLRPNILNAEMHPSFEIRYQHYALS</sequence>
<dbReference type="GO" id="GO:0030288">
    <property type="term" value="C:outer membrane-bounded periplasmic space"/>
    <property type="evidence" value="ECO:0007669"/>
    <property type="project" value="UniProtKB-ARBA"/>
</dbReference>
<dbReference type="InterPro" id="IPR030678">
    <property type="entry name" value="Peptide/Ni-bd"/>
</dbReference>
<dbReference type="Pfam" id="PF00496">
    <property type="entry name" value="SBP_bac_5"/>
    <property type="match status" value="1"/>
</dbReference>